<reference evidence="2" key="1">
    <citation type="submission" date="2017-02" db="EMBL/GenBank/DDBJ databases">
        <authorList>
            <person name="Daims H."/>
        </authorList>
    </citation>
    <scope>NUCLEOTIDE SEQUENCE [LARGE SCALE GENOMIC DNA]</scope>
</reference>
<dbReference type="Proteomes" id="UP000195667">
    <property type="component" value="Unassembled WGS sequence"/>
</dbReference>
<sequence>MNTFTEEEPREELSKYDLYRARQEHFNEQRTIYFELEATRQILIQAQQREQAALAEIERLKTL</sequence>
<evidence type="ECO:0000313" key="1">
    <source>
        <dbReference type="EMBL" id="SJM90522.1"/>
    </source>
</evidence>
<gene>
    <name evidence="1" type="ORF">CRENPOLYSF1_150009</name>
</gene>
<organism evidence="1 2">
    <name type="scientific">Crenothrix polyspora</name>
    <dbReference type="NCBI Taxonomy" id="360316"/>
    <lineage>
        <taxon>Bacteria</taxon>
        <taxon>Pseudomonadati</taxon>
        <taxon>Pseudomonadota</taxon>
        <taxon>Gammaproteobacteria</taxon>
        <taxon>Methylococcales</taxon>
        <taxon>Crenotrichaceae</taxon>
        <taxon>Crenothrix</taxon>
    </lineage>
</organism>
<proteinExistence type="predicted"/>
<evidence type="ECO:0000313" key="2">
    <source>
        <dbReference type="Proteomes" id="UP000195667"/>
    </source>
</evidence>
<dbReference type="RefSeq" id="WP_087142566.1">
    <property type="nucleotide sequence ID" value="NZ_FUKI01000057.1"/>
</dbReference>
<keyword evidence="2" id="KW-1185">Reference proteome</keyword>
<dbReference type="AlphaFoldDB" id="A0A1R4H2R3"/>
<protein>
    <submittedName>
        <fullName evidence="1">Uncharacterized protein</fullName>
    </submittedName>
</protein>
<dbReference type="EMBL" id="FUKI01000057">
    <property type="protein sequence ID" value="SJM90522.1"/>
    <property type="molecule type" value="Genomic_DNA"/>
</dbReference>
<accession>A0A1R4H2R3</accession>
<name>A0A1R4H2R3_9GAMM</name>